<dbReference type="GO" id="GO:0005886">
    <property type="term" value="C:plasma membrane"/>
    <property type="evidence" value="ECO:0007669"/>
    <property type="project" value="TreeGrafter"/>
</dbReference>
<dbReference type="GO" id="GO:0015139">
    <property type="term" value="F:alpha-ketoglutarate transmembrane transporter activity"/>
    <property type="evidence" value="ECO:0007669"/>
    <property type="project" value="TreeGrafter"/>
</dbReference>
<reference evidence="8" key="3">
    <citation type="submission" date="2015-06" db="UniProtKB">
        <authorList>
            <consortium name="EnsemblMetazoa"/>
        </authorList>
    </citation>
    <scope>IDENTIFICATION</scope>
</reference>
<evidence type="ECO:0000256" key="5">
    <source>
        <dbReference type="ARBA" id="ARBA00023136"/>
    </source>
</evidence>
<name>R7TD72_CAPTE</name>
<reference evidence="9" key="1">
    <citation type="submission" date="2012-12" db="EMBL/GenBank/DDBJ databases">
        <authorList>
            <person name="Hellsten U."/>
            <person name="Grimwood J."/>
            <person name="Chapman J.A."/>
            <person name="Shapiro H."/>
            <person name="Aerts A."/>
            <person name="Otillar R.P."/>
            <person name="Terry A.Y."/>
            <person name="Boore J.L."/>
            <person name="Simakov O."/>
            <person name="Marletaz F."/>
            <person name="Cho S.-J."/>
            <person name="Edsinger-Gonzales E."/>
            <person name="Havlak P."/>
            <person name="Kuo D.-H."/>
            <person name="Larsson T."/>
            <person name="Lv J."/>
            <person name="Arendt D."/>
            <person name="Savage R."/>
            <person name="Osoegawa K."/>
            <person name="de Jong P."/>
            <person name="Lindberg D.R."/>
            <person name="Seaver E.C."/>
            <person name="Weisblat D.A."/>
            <person name="Putnam N.H."/>
            <person name="Grigoriev I.V."/>
            <person name="Rokhsar D.S."/>
        </authorList>
    </citation>
    <scope>NUCLEOTIDE SEQUENCE</scope>
    <source>
        <strain evidence="9">I ESC-2004</strain>
    </source>
</reference>
<comment type="similarity">
    <text evidence="2">Belongs to the SLC13A/DASS transporter (TC 2.A.47) family. NADC subfamily.</text>
</comment>
<sequence>MAIYWVTEALPMGLTGLLPVILFPLFGIASIPALATNYFKNIHLLIVGTMMIAVAIEKHGLHKRVALRALLLIGTSPRRLLIGVMFTSWFLSFWLPNIATVAMMVPIVDAVIRELTIAARANFKDLHTSTGDSSVQVTIVPGDALECPSPQPEEAANDDEDLLHSNEHLLSMAAMMTLATSYACNIGGTATLIGTNPNMLLQNLMDDLYTMHGKESPLTYATWIPMGLPGATLAIVACFIWLQIYFSQGGCLSKKANRFVDVQHTRIALTEQYEALGPISFAEVIALLAFFTVTLLFFFRDPGFMPGYKSLFENGMVTDAVPALAVGALLFVLPAERPKIFCCRGSEGASDMRKGTKSVPAMLEWRTTIQKLPWSALFLIGGALAMEMGSRKSGLSLWLGCQLCAFDHMAPWAVVLIGMLFVCFFTQVTCGMATSSVFLPLFITMADRIGIHPLYITAPATLIASSTFMLPASSPTNAIIYETGHIPIKHMIVCGFVMNLIFAAITLLGTETWIKGLFDLDTLPWPASNTTAL</sequence>
<dbReference type="OMA" id="PIPLMIC"/>
<feature type="transmembrane region" description="Helical" evidence="6">
    <location>
        <begin position="80"/>
        <end position="105"/>
    </location>
</feature>
<dbReference type="OrthoDB" id="6493944at2759"/>
<dbReference type="EnsemblMetazoa" id="CapteT166783">
    <property type="protein sequence ID" value="CapteP166783"/>
    <property type="gene ID" value="CapteG166783"/>
</dbReference>
<evidence type="ECO:0000256" key="3">
    <source>
        <dbReference type="ARBA" id="ARBA00022692"/>
    </source>
</evidence>
<protein>
    <recommendedName>
        <fullName evidence="10">Citrate transporter-like domain-containing protein</fullName>
    </recommendedName>
</protein>
<reference evidence="7 9" key="2">
    <citation type="journal article" date="2013" name="Nature">
        <title>Insights into bilaterian evolution from three spiralian genomes.</title>
        <authorList>
            <person name="Simakov O."/>
            <person name="Marletaz F."/>
            <person name="Cho S.J."/>
            <person name="Edsinger-Gonzales E."/>
            <person name="Havlak P."/>
            <person name="Hellsten U."/>
            <person name="Kuo D.H."/>
            <person name="Larsson T."/>
            <person name="Lv J."/>
            <person name="Arendt D."/>
            <person name="Savage R."/>
            <person name="Osoegawa K."/>
            <person name="de Jong P."/>
            <person name="Grimwood J."/>
            <person name="Chapman J.A."/>
            <person name="Shapiro H."/>
            <person name="Aerts A."/>
            <person name="Otillar R.P."/>
            <person name="Terry A.Y."/>
            <person name="Boore J.L."/>
            <person name="Grigoriev I.V."/>
            <person name="Lindberg D.R."/>
            <person name="Seaver E.C."/>
            <person name="Weisblat D.A."/>
            <person name="Putnam N.H."/>
            <person name="Rokhsar D.S."/>
        </authorList>
    </citation>
    <scope>NUCLEOTIDE SEQUENCE</scope>
    <source>
        <strain evidence="7 9">I ESC-2004</strain>
    </source>
</reference>
<feature type="transmembrane region" description="Helical" evidence="6">
    <location>
        <begin position="223"/>
        <end position="246"/>
    </location>
</feature>
<dbReference type="EMBL" id="AMQN01002904">
    <property type="status" value="NOT_ANNOTATED_CDS"/>
    <property type="molecule type" value="Genomic_DNA"/>
</dbReference>
<proteinExistence type="inferred from homology"/>
<feature type="transmembrane region" description="Helical" evidence="6">
    <location>
        <begin position="486"/>
        <end position="508"/>
    </location>
</feature>
<dbReference type="Proteomes" id="UP000014760">
    <property type="component" value="Unassembled WGS sequence"/>
</dbReference>
<dbReference type="Pfam" id="PF00939">
    <property type="entry name" value="Na_sulph_symp"/>
    <property type="match status" value="1"/>
</dbReference>
<keyword evidence="4 6" id="KW-1133">Transmembrane helix</keyword>
<evidence type="ECO:0000256" key="2">
    <source>
        <dbReference type="ARBA" id="ARBA00006772"/>
    </source>
</evidence>
<keyword evidence="5 6" id="KW-0472">Membrane</keyword>
<evidence type="ECO:0000256" key="4">
    <source>
        <dbReference type="ARBA" id="ARBA00022989"/>
    </source>
</evidence>
<comment type="subcellular location">
    <subcellularLocation>
        <location evidence="1">Membrane</location>
        <topology evidence="1">Multi-pass membrane protein</topology>
    </subcellularLocation>
</comment>
<dbReference type="GO" id="GO:0017153">
    <property type="term" value="F:sodium:dicarboxylate symporter activity"/>
    <property type="evidence" value="ECO:0007669"/>
    <property type="project" value="TreeGrafter"/>
</dbReference>
<feature type="transmembrane region" description="Helical" evidence="6">
    <location>
        <begin position="454"/>
        <end position="474"/>
    </location>
</feature>
<dbReference type="GO" id="GO:0071285">
    <property type="term" value="P:cellular response to lithium ion"/>
    <property type="evidence" value="ECO:0007669"/>
    <property type="project" value="TreeGrafter"/>
</dbReference>
<organism evidence="7">
    <name type="scientific">Capitella teleta</name>
    <name type="common">Polychaete worm</name>
    <dbReference type="NCBI Taxonomy" id="283909"/>
    <lineage>
        <taxon>Eukaryota</taxon>
        <taxon>Metazoa</taxon>
        <taxon>Spiralia</taxon>
        <taxon>Lophotrochozoa</taxon>
        <taxon>Annelida</taxon>
        <taxon>Polychaeta</taxon>
        <taxon>Sedentaria</taxon>
        <taxon>Scolecida</taxon>
        <taxon>Capitellidae</taxon>
        <taxon>Capitella</taxon>
    </lineage>
</organism>
<evidence type="ECO:0000256" key="6">
    <source>
        <dbReference type="SAM" id="Phobius"/>
    </source>
</evidence>
<dbReference type="HOGENOM" id="CLU_005170_9_1_1"/>
<feature type="transmembrane region" description="Helical" evidence="6">
    <location>
        <begin position="275"/>
        <end position="299"/>
    </location>
</feature>
<evidence type="ECO:0000313" key="9">
    <source>
        <dbReference type="Proteomes" id="UP000014760"/>
    </source>
</evidence>
<feature type="transmembrane region" description="Helical" evidence="6">
    <location>
        <begin position="12"/>
        <end position="35"/>
    </location>
</feature>
<dbReference type="GO" id="GO:0015138">
    <property type="term" value="F:fumarate transmembrane transporter activity"/>
    <property type="evidence" value="ECO:0007669"/>
    <property type="project" value="TreeGrafter"/>
</dbReference>
<evidence type="ECO:0008006" key="10">
    <source>
        <dbReference type="Google" id="ProtNLM"/>
    </source>
</evidence>
<dbReference type="STRING" id="283909.R7TD72"/>
<dbReference type="GO" id="GO:0015141">
    <property type="term" value="F:succinate transmembrane transporter activity"/>
    <property type="evidence" value="ECO:0007669"/>
    <property type="project" value="TreeGrafter"/>
</dbReference>
<feature type="transmembrane region" description="Helical" evidence="6">
    <location>
        <begin position="409"/>
        <end position="442"/>
    </location>
</feature>
<evidence type="ECO:0000313" key="8">
    <source>
        <dbReference type="EnsemblMetazoa" id="CapteP166783"/>
    </source>
</evidence>
<dbReference type="EMBL" id="KB310391">
    <property type="protein sequence ID" value="ELT91674.1"/>
    <property type="molecule type" value="Genomic_DNA"/>
</dbReference>
<evidence type="ECO:0000313" key="7">
    <source>
        <dbReference type="EMBL" id="ELT91674.1"/>
    </source>
</evidence>
<feature type="transmembrane region" description="Helical" evidence="6">
    <location>
        <begin position="311"/>
        <end position="333"/>
    </location>
</feature>
<dbReference type="AlphaFoldDB" id="R7TD72"/>
<dbReference type="InterPro" id="IPR001898">
    <property type="entry name" value="SLC13A/DASS"/>
</dbReference>
<evidence type="ECO:0000256" key="1">
    <source>
        <dbReference type="ARBA" id="ARBA00004141"/>
    </source>
</evidence>
<dbReference type="PANTHER" id="PTHR10283">
    <property type="entry name" value="SOLUTE CARRIER FAMILY 13 MEMBER"/>
    <property type="match status" value="1"/>
</dbReference>
<accession>R7TD72</accession>
<dbReference type="PANTHER" id="PTHR10283:SF82">
    <property type="entry name" value="SOLUTE CARRIER FAMILY 13 MEMBER 2"/>
    <property type="match status" value="1"/>
</dbReference>
<gene>
    <name evidence="7" type="ORF">CAPTEDRAFT_166783</name>
</gene>
<keyword evidence="3 6" id="KW-0812">Transmembrane</keyword>
<keyword evidence="9" id="KW-1185">Reference proteome</keyword>